<evidence type="ECO:0000313" key="3">
    <source>
        <dbReference type="Proteomes" id="UP001153076"/>
    </source>
</evidence>
<feature type="compositionally biased region" description="Basic and acidic residues" evidence="1">
    <location>
        <begin position="173"/>
        <end position="190"/>
    </location>
</feature>
<dbReference type="Proteomes" id="UP001153076">
    <property type="component" value="Unassembled WGS sequence"/>
</dbReference>
<name>A0A9Q1JS65_9CARY</name>
<dbReference type="EMBL" id="JAKOGI010000826">
    <property type="protein sequence ID" value="KAJ8430073.1"/>
    <property type="molecule type" value="Genomic_DNA"/>
</dbReference>
<reference evidence="2" key="1">
    <citation type="submission" date="2022-04" db="EMBL/GenBank/DDBJ databases">
        <title>Carnegiea gigantea Genome sequencing and assembly v2.</title>
        <authorList>
            <person name="Copetti D."/>
            <person name="Sanderson M.J."/>
            <person name="Burquez A."/>
            <person name="Wojciechowski M.F."/>
        </authorList>
    </citation>
    <scope>NUCLEOTIDE SEQUENCE</scope>
    <source>
        <strain evidence="2">SGP5-SGP5p</strain>
        <tissue evidence="2">Aerial part</tissue>
    </source>
</reference>
<evidence type="ECO:0000313" key="2">
    <source>
        <dbReference type="EMBL" id="KAJ8430073.1"/>
    </source>
</evidence>
<protein>
    <submittedName>
        <fullName evidence="2">Uncharacterized protein</fullName>
    </submittedName>
</protein>
<evidence type="ECO:0000256" key="1">
    <source>
        <dbReference type="SAM" id="MobiDB-lite"/>
    </source>
</evidence>
<dbReference type="AlphaFoldDB" id="A0A9Q1JS65"/>
<feature type="compositionally biased region" description="Polar residues" evidence="1">
    <location>
        <begin position="1"/>
        <end position="27"/>
    </location>
</feature>
<proteinExistence type="predicted"/>
<comment type="caution">
    <text evidence="2">The sequence shown here is derived from an EMBL/GenBank/DDBJ whole genome shotgun (WGS) entry which is preliminary data.</text>
</comment>
<sequence>MTRSGSPFASESGQSQSVPRPHSSLSASVGRPRLGLTPLSRLVFASHSRVSSMASYNDDPVQDHVPEFMDIAESSGNNGDGNDVEVDLESHVKVKKVKKQASKMATNKEKGNQRRPLPPPTKVALHDLVDFYGSSQPKPKKVDHDASSSCSVGDKKAARSQGRRRRLTRRKPPANERRAPTRAVEEKGTDEKEEEEEEENYLEGEASSRLSKKARSTEERSSLEMFGF</sequence>
<gene>
    <name evidence="2" type="ORF">Cgig2_008520</name>
</gene>
<keyword evidence="3" id="KW-1185">Reference proteome</keyword>
<feature type="region of interest" description="Disordered" evidence="1">
    <location>
        <begin position="69"/>
        <end position="228"/>
    </location>
</feature>
<feature type="compositionally biased region" description="Basic residues" evidence="1">
    <location>
        <begin position="161"/>
        <end position="172"/>
    </location>
</feature>
<feature type="compositionally biased region" description="Acidic residues" evidence="1">
    <location>
        <begin position="191"/>
        <end position="202"/>
    </location>
</feature>
<organism evidence="2 3">
    <name type="scientific">Carnegiea gigantea</name>
    <dbReference type="NCBI Taxonomy" id="171969"/>
    <lineage>
        <taxon>Eukaryota</taxon>
        <taxon>Viridiplantae</taxon>
        <taxon>Streptophyta</taxon>
        <taxon>Embryophyta</taxon>
        <taxon>Tracheophyta</taxon>
        <taxon>Spermatophyta</taxon>
        <taxon>Magnoliopsida</taxon>
        <taxon>eudicotyledons</taxon>
        <taxon>Gunneridae</taxon>
        <taxon>Pentapetalae</taxon>
        <taxon>Caryophyllales</taxon>
        <taxon>Cactineae</taxon>
        <taxon>Cactaceae</taxon>
        <taxon>Cactoideae</taxon>
        <taxon>Echinocereeae</taxon>
        <taxon>Carnegiea</taxon>
    </lineage>
</organism>
<accession>A0A9Q1JS65</accession>
<feature type="region of interest" description="Disordered" evidence="1">
    <location>
        <begin position="1"/>
        <end position="32"/>
    </location>
</feature>